<dbReference type="InterPro" id="IPR001633">
    <property type="entry name" value="EAL_dom"/>
</dbReference>
<dbReference type="PANTHER" id="PTHR33121">
    <property type="entry name" value="CYCLIC DI-GMP PHOSPHODIESTERASE PDEF"/>
    <property type="match status" value="1"/>
</dbReference>
<feature type="domain" description="EAL" evidence="2">
    <location>
        <begin position="233"/>
        <end position="463"/>
    </location>
</feature>
<dbReference type="PANTHER" id="PTHR33121:SF79">
    <property type="entry name" value="CYCLIC DI-GMP PHOSPHODIESTERASE PDED-RELATED"/>
    <property type="match status" value="1"/>
</dbReference>
<proteinExistence type="predicted"/>
<sequence>MSHRKVKITLVSLLCSFGLAFFLGEAESKRLSQQASAELAQKNEKQIAFLENLFHSISLVLNQTSDLYQGQCNTDVLNFMRKSIFNIDGVIEIGVVKQGNNRGTLTCSSWGESEIQVRNPEYHEGFKFSGPHISNLYNEQIYVIKKSTQEIEFSALIKHTSIDNLLQNIKIDTNPKGADLGTNEAELPSEFISNLYYSYQDKQELNASDVFYLSIFVLSFLFFQFISIPFLTFLTDKKRLKRKIYSDTFFNVYQPIIDSQSGSVFSYEIFTRCQDQEHAVSIINSIKKHNLYVDHTLWQLDKLSTERSHFHCKNFQINLSAKHLVNSKMMDYLASIDAAARQEIIIEITEDEDLFLNREKIQMTIKTLKELGYRFALDDFGSGFSNFSYIFEFDFDFIKIDKSILKSKNGEFLVSFIEIFKTLNIPCIIEGVEDKEDQDRLTSLDVRYHQGWLYGKPKKAGMA</sequence>
<keyword evidence="4" id="KW-1185">Reference proteome</keyword>
<dbReference type="SUPFAM" id="SSF141868">
    <property type="entry name" value="EAL domain-like"/>
    <property type="match status" value="1"/>
</dbReference>
<dbReference type="OrthoDB" id="1673646at2"/>
<keyword evidence="1" id="KW-1133">Transmembrane helix</keyword>
<evidence type="ECO:0000256" key="1">
    <source>
        <dbReference type="SAM" id="Phobius"/>
    </source>
</evidence>
<dbReference type="Gene3D" id="3.20.20.450">
    <property type="entry name" value="EAL domain"/>
    <property type="match status" value="1"/>
</dbReference>
<name>A0A366D254_9GAMM</name>
<reference evidence="3 4" key="1">
    <citation type="submission" date="2018-06" db="EMBL/GenBank/DDBJ databases">
        <title>Genomic Encyclopedia of Type Strains, Phase III (KMG-III): the genomes of soil and plant-associated and newly described type strains.</title>
        <authorList>
            <person name="Whitman W."/>
        </authorList>
    </citation>
    <scope>NUCLEOTIDE SEQUENCE [LARGE SCALE GENOMIC DNA]</scope>
    <source>
        <strain evidence="3 4">CECT 7732</strain>
    </source>
</reference>
<dbReference type="AlphaFoldDB" id="A0A366D254"/>
<dbReference type="Proteomes" id="UP000252086">
    <property type="component" value="Unassembled WGS sequence"/>
</dbReference>
<organism evidence="3 4">
    <name type="scientific">Marinomonas aquiplantarum</name>
    <dbReference type="NCBI Taxonomy" id="491951"/>
    <lineage>
        <taxon>Bacteria</taxon>
        <taxon>Pseudomonadati</taxon>
        <taxon>Pseudomonadota</taxon>
        <taxon>Gammaproteobacteria</taxon>
        <taxon>Oceanospirillales</taxon>
        <taxon>Oceanospirillaceae</taxon>
        <taxon>Marinomonas</taxon>
    </lineage>
</organism>
<evidence type="ECO:0000313" key="3">
    <source>
        <dbReference type="EMBL" id="RBO84143.1"/>
    </source>
</evidence>
<dbReference type="SMART" id="SM00052">
    <property type="entry name" value="EAL"/>
    <property type="match status" value="1"/>
</dbReference>
<evidence type="ECO:0000313" key="4">
    <source>
        <dbReference type="Proteomes" id="UP000252086"/>
    </source>
</evidence>
<gene>
    <name evidence="3" type="ORF">DFP76_103418</name>
</gene>
<dbReference type="PROSITE" id="PS50883">
    <property type="entry name" value="EAL"/>
    <property type="match status" value="1"/>
</dbReference>
<dbReference type="Pfam" id="PF00563">
    <property type="entry name" value="EAL"/>
    <property type="match status" value="1"/>
</dbReference>
<feature type="transmembrane region" description="Helical" evidence="1">
    <location>
        <begin position="210"/>
        <end position="234"/>
    </location>
</feature>
<dbReference type="InterPro" id="IPR050706">
    <property type="entry name" value="Cyclic-di-GMP_PDE-like"/>
</dbReference>
<protein>
    <submittedName>
        <fullName evidence="3">EAL domain-containing protein (Putative c-di-GMP-specific phosphodiesterase class I)</fullName>
    </submittedName>
</protein>
<comment type="caution">
    <text evidence="3">The sequence shown here is derived from an EMBL/GenBank/DDBJ whole genome shotgun (WGS) entry which is preliminary data.</text>
</comment>
<accession>A0A366D254</accession>
<dbReference type="GO" id="GO:0071111">
    <property type="term" value="F:cyclic-guanylate-specific phosphodiesterase activity"/>
    <property type="evidence" value="ECO:0007669"/>
    <property type="project" value="InterPro"/>
</dbReference>
<dbReference type="InterPro" id="IPR035919">
    <property type="entry name" value="EAL_sf"/>
</dbReference>
<dbReference type="EMBL" id="QNRF01000003">
    <property type="protein sequence ID" value="RBO84143.1"/>
    <property type="molecule type" value="Genomic_DNA"/>
</dbReference>
<evidence type="ECO:0000259" key="2">
    <source>
        <dbReference type="PROSITE" id="PS50883"/>
    </source>
</evidence>
<keyword evidence="1" id="KW-0472">Membrane</keyword>
<keyword evidence="1" id="KW-0812">Transmembrane</keyword>
<dbReference type="CDD" id="cd01948">
    <property type="entry name" value="EAL"/>
    <property type="match status" value="1"/>
</dbReference>